<keyword evidence="2" id="KW-1185">Reference proteome</keyword>
<evidence type="ECO:0000313" key="2">
    <source>
        <dbReference type="Proteomes" id="UP000198959"/>
    </source>
</evidence>
<accession>A0A1C6RU22</accession>
<dbReference type="STRING" id="145854.GA0074692_0958"/>
<protein>
    <submittedName>
        <fullName evidence="1">Uncharacterized protein</fullName>
    </submittedName>
</protein>
<dbReference type="AlphaFoldDB" id="A0A1C6RU22"/>
<reference evidence="2" key="1">
    <citation type="submission" date="2016-06" db="EMBL/GenBank/DDBJ databases">
        <authorList>
            <person name="Varghese N."/>
            <person name="Submissions Spin"/>
        </authorList>
    </citation>
    <scope>NUCLEOTIDE SEQUENCE [LARGE SCALE GENOMIC DNA]</scope>
    <source>
        <strain evidence="2">DSM 43817</strain>
    </source>
</reference>
<gene>
    <name evidence="1" type="ORF">GA0074692_0958</name>
</gene>
<name>A0A1C6RU22_9ACTN</name>
<dbReference type="Proteomes" id="UP000198959">
    <property type="component" value="Unassembled WGS sequence"/>
</dbReference>
<dbReference type="EMBL" id="FMHW01000002">
    <property type="protein sequence ID" value="SCL20712.1"/>
    <property type="molecule type" value="Genomic_DNA"/>
</dbReference>
<evidence type="ECO:0000313" key="1">
    <source>
        <dbReference type="EMBL" id="SCL20712.1"/>
    </source>
</evidence>
<proteinExistence type="predicted"/>
<dbReference type="OrthoDB" id="3416028at2"/>
<organism evidence="1 2">
    <name type="scientific">Micromonospora pallida</name>
    <dbReference type="NCBI Taxonomy" id="145854"/>
    <lineage>
        <taxon>Bacteria</taxon>
        <taxon>Bacillati</taxon>
        <taxon>Actinomycetota</taxon>
        <taxon>Actinomycetes</taxon>
        <taxon>Micromonosporales</taxon>
        <taxon>Micromonosporaceae</taxon>
        <taxon>Micromonospora</taxon>
    </lineage>
</organism>
<dbReference type="RefSeq" id="WP_141725160.1">
    <property type="nucleotide sequence ID" value="NZ_FMHW01000002.1"/>
</dbReference>
<sequence>MADETTVLSDEQVGTFARRFRSARPGDWSGVAMRELVRTWGWQPDDEGTTVRTRLPTGDARLHPAGAEHAHLSVPLARGDAAVTAQLERFRRAAAAVSAVLGPATVRGTYGVFGPPHSARPSWGSPYLRWRRPYPGDTVELSAGPNGPELVLHPTGPVEAWFLRGWPGDGVMCELAWTEQAYADGEAAHGHSFGGHEVPGVTPHEDWPAFERALGGWLTTVSAEQEALGLSLAPVIGGPGFGFDVLPGRDRLVIGGFIDSAVDAPALGWLSPDAVSDDPYGMGGPEWRLLGGPADAVDGDGLARVLVDTARACGLHGPRDLAIFDGKSARLPDKTNYWQTFFVLGLDHGR</sequence>